<dbReference type="CTD" id="4509"/>
<reference evidence="1" key="1">
    <citation type="journal article" date="2011" name="Mar. Genomics">
        <title>Crawling through time: Transition of snails to slugs dating back to the Paleozoic, based on mitochondrial phylogenomics.</title>
        <authorList>
            <person name="Medina M."/>
            <person name="Lal S."/>
            <person name="Valles Y."/>
            <person name="Takaoka T.L."/>
            <person name="Dayrat B.A."/>
            <person name="Boore J.L."/>
            <person name="Gosliner T."/>
        </authorList>
    </citation>
    <scope>NUCLEOTIDE SEQUENCE</scope>
</reference>
<accession>E6Y187</accession>
<dbReference type="EMBL" id="DQ991933">
    <property type="protein sequence ID" value="ABK92260.1"/>
    <property type="molecule type" value="Genomic_DNA"/>
</dbReference>
<geneLocation type="mitochondrion" evidence="1"/>
<gene>
    <name evidence="1" type="primary">ATP8</name>
</gene>
<keyword evidence="1" id="KW-0496">Mitochondrion</keyword>
<evidence type="ECO:0000313" key="1">
    <source>
        <dbReference type="EMBL" id="ABK92260.1"/>
    </source>
</evidence>
<name>E6Y187_MICUD</name>
<organism evidence="1">
    <name type="scientific">Micromelo undatus</name>
    <name type="common">Miniature melo</name>
    <name type="synonym">Bulla undata</name>
    <dbReference type="NCBI Taxonomy" id="340426"/>
    <lineage>
        <taxon>Eukaryota</taxon>
        <taxon>Metazoa</taxon>
        <taxon>Spiralia</taxon>
        <taxon>Lophotrochozoa</taxon>
        <taxon>Mollusca</taxon>
        <taxon>Gastropoda</taxon>
        <taxon>Heterobranchia</taxon>
        <taxon>lower Heterobranchia</taxon>
        <taxon>Acteonoidea</taxon>
        <taxon>Aplustridae</taxon>
        <taxon>Micromelo</taxon>
    </lineage>
</organism>
<dbReference type="AlphaFoldDB" id="E6Y187"/>
<protein>
    <submittedName>
        <fullName evidence="1">ATP synthase F0 subunit 8</fullName>
    </submittedName>
</protein>
<dbReference type="GeneID" id="10201110"/>
<sequence>MPQLSPMMGILFLVASVIGLLVLVISLRSSQSAIVTQKTSKVSSHKSSWI</sequence>
<proteinExistence type="predicted"/>
<dbReference type="RefSeq" id="YP_004222542.1">
    <property type="nucleotide sequence ID" value="NC_015106.1"/>
</dbReference>